<evidence type="ECO:0000256" key="3">
    <source>
        <dbReference type="ARBA" id="ARBA00022729"/>
    </source>
</evidence>
<dbReference type="SMART" id="SM00215">
    <property type="entry name" value="VWC_out"/>
    <property type="match status" value="3"/>
</dbReference>
<feature type="domain" description="VWFC" evidence="4">
    <location>
        <begin position="264"/>
        <end position="323"/>
    </location>
</feature>
<evidence type="ECO:0000256" key="1">
    <source>
        <dbReference type="ARBA" id="ARBA00004613"/>
    </source>
</evidence>
<evidence type="ECO:0000313" key="5">
    <source>
        <dbReference type="EMBL" id="CAI9548470.1"/>
    </source>
</evidence>
<dbReference type="PROSITE" id="PS01208">
    <property type="entry name" value="VWFC_1"/>
    <property type="match status" value="1"/>
</dbReference>
<keyword evidence="3" id="KW-0732">Signal</keyword>
<keyword evidence="2" id="KW-0964">Secreted</keyword>
<reference evidence="5" key="1">
    <citation type="submission" date="2023-05" db="EMBL/GenBank/DDBJ databases">
        <authorList>
            <person name="Stuckert A."/>
        </authorList>
    </citation>
    <scope>NUCLEOTIDE SEQUENCE</scope>
</reference>
<comment type="caution">
    <text evidence="5">The sequence shown here is derived from an EMBL/GenBank/DDBJ whole genome shotgun (WGS) entry which is preliminary data.</text>
</comment>
<proteinExistence type="predicted"/>
<dbReference type="SUPFAM" id="SSF57603">
    <property type="entry name" value="FnI-like domain"/>
    <property type="match status" value="5"/>
</dbReference>
<feature type="domain" description="VWFC" evidence="4">
    <location>
        <begin position="87"/>
        <end position="146"/>
    </location>
</feature>
<feature type="domain" description="VWFC" evidence="4">
    <location>
        <begin position="207"/>
        <end position="264"/>
    </location>
</feature>
<dbReference type="PANTHER" id="PTHR46698">
    <property type="entry name" value="CROSSVEINLESS 2"/>
    <property type="match status" value="1"/>
</dbReference>
<gene>
    <name evidence="5" type="ORF">SPARVUS_LOCUS3155557</name>
</gene>
<dbReference type="Proteomes" id="UP001162483">
    <property type="component" value="Unassembled WGS sequence"/>
</dbReference>
<dbReference type="SMART" id="SM00214">
    <property type="entry name" value="VWC"/>
    <property type="match status" value="5"/>
</dbReference>
<organism evidence="5 6">
    <name type="scientific">Staurois parvus</name>
    <dbReference type="NCBI Taxonomy" id="386267"/>
    <lineage>
        <taxon>Eukaryota</taxon>
        <taxon>Metazoa</taxon>
        <taxon>Chordata</taxon>
        <taxon>Craniata</taxon>
        <taxon>Vertebrata</taxon>
        <taxon>Euteleostomi</taxon>
        <taxon>Amphibia</taxon>
        <taxon>Batrachia</taxon>
        <taxon>Anura</taxon>
        <taxon>Neobatrachia</taxon>
        <taxon>Ranoidea</taxon>
        <taxon>Ranidae</taxon>
        <taxon>Staurois</taxon>
    </lineage>
</organism>
<keyword evidence="6" id="KW-1185">Reference proteome</keyword>
<feature type="non-terminal residue" evidence="5">
    <location>
        <position position="1"/>
    </location>
</feature>
<dbReference type="Gene3D" id="6.20.200.20">
    <property type="match status" value="4"/>
</dbReference>
<evidence type="ECO:0000256" key="2">
    <source>
        <dbReference type="ARBA" id="ARBA00022525"/>
    </source>
</evidence>
<dbReference type="PANTHER" id="PTHR46698:SF6">
    <property type="entry name" value="KIELIN_CHORDIN-LIKE PROTEIN"/>
    <property type="match status" value="1"/>
</dbReference>
<comment type="subcellular location">
    <subcellularLocation>
        <location evidence="1">Secreted</location>
    </subcellularLocation>
</comment>
<dbReference type="EMBL" id="CATNWA010004704">
    <property type="protein sequence ID" value="CAI9548470.1"/>
    <property type="molecule type" value="Genomic_DNA"/>
</dbReference>
<dbReference type="PROSITE" id="PS50184">
    <property type="entry name" value="VWFC_2"/>
    <property type="match status" value="4"/>
</dbReference>
<name>A0ABN9BLI2_9NEOB</name>
<dbReference type="Pfam" id="PF00093">
    <property type="entry name" value="VWC"/>
    <property type="match status" value="2"/>
</dbReference>
<accession>A0ABN9BLI2</accession>
<sequence length="338" mass="36587">TVQCTPIVCPPVSCTRPEKKHGHCCATCPDCIYYEDTFLDGQQFTNPDNQCQECGCQDGHVTCADRGCPGPQCSYPLPGTCCNNNCNGCNYAGKEYPNGADFPHPTDKCRQCHCINGNVQCLTKRCPPLACSEPYPVPGECCPQCPVPPADCPYSGITYRHMQRFYDPSDKCRDCICNNGTVTCQRKPCAPTPCTHPLQGDCCRSCDGCLLSGKELANGEQFTQPSDPCTMCVCWEGSINCQPKTCPVLNCPYPAPGQCCKECKDCQYLGQVYLNGQEFSSPQDSCSRCVCGDGFVTCSKKPCYKPGCSHPSTPSGKCCPVCDGCSYNGVEMVNSQTV</sequence>
<feature type="domain" description="VWFC" evidence="4">
    <location>
        <begin position="150"/>
        <end position="207"/>
    </location>
</feature>
<dbReference type="Pfam" id="PF23334">
    <property type="entry name" value="VWC2L_2nd"/>
    <property type="match status" value="1"/>
</dbReference>
<dbReference type="InterPro" id="IPR052424">
    <property type="entry name" value="Kielin_Chordin-BMP_Reg"/>
</dbReference>
<feature type="non-terminal residue" evidence="5">
    <location>
        <position position="338"/>
    </location>
</feature>
<protein>
    <recommendedName>
        <fullName evidence="4">VWFC domain-containing protein</fullName>
    </recommendedName>
</protein>
<evidence type="ECO:0000259" key="4">
    <source>
        <dbReference type="PROSITE" id="PS50184"/>
    </source>
</evidence>
<dbReference type="InterPro" id="IPR001007">
    <property type="entry name" value="VWF_dom"/>
</dbReference>
<dbReference type="Gene3D" id="2.10.70.10">
    <property type="entry name" value="Complement Module, domain 1"/>
    <property type="match status" value="1"/>
</dbReference>
<evidence type="ECO:0000313" key="6">
    <source>
        <dbReference type="Proteomes" id="UP001162483"/>
    </source>
</evidence>